<accession>A0ABW5TMZ7</accession>
<dbReference type="InterPro" id="IPR011335">
    <property type="entry name" value="Restrct_endonuc-II-like"/>
</dbReference>
<dbReference type="Proteomes" id="UP001597546">
    <property type="component" value="Unassembled WGS sequence"/>
</dbReference>
<dbReference type="RefSeq" id="WP_379040824.1">
    <property type="nucleotide sequence ID" value="NZ_JBHSKW010000005.1"/>
</dbReference>
<evidence type="ECO:0000313" key="2">
    <source>
        <dbReference type="Proteomes" id="UP001597546"/>
    </source>
</evidence>
<dbReference type="EMBL" id="JBHULV010000008">
    <property type="protein sequence ID" value="MFD2730429.1"/>
    <property type="molecule type" value="Genomic_DNA"/>
</dbReference>
<name>A0ABW5TMZ7_9SPHI</name>
<comment type="caution">
    <text evidence="1">The sequence shown here is derived from an EMBL/GenBank/DDBJ whole genome shotgun (WGS) entry which is preliminary data.</text>
</comment>
<reference evidence="2" key="1">
    <citation type="journal article" date="2019" name="Int. J. Syst. Evol. Microbiol.">
        <title>The Global Catalogue of Microorganisms (GCM) 10K type strain sequencing project: providing services to taxonomists for standard genome sequencing and annotation.</title>
        <authorList>
            <consortium name="The Broad Institute Genomics Platform"/>
            <consortium name="The Broad Institute Genome Sequencing Center for Infectious Disease"/>
            <person name="Wu L."/>
            <person name="Ma J."/>
        </authorList>
    </citation>
    <scope>NUCLEOTIDE SEQUENCE [LARGE SCALE GENOMIC DNA]</scope>
    <source>
        <strain evidence="2">KCTC 42456</strain>
    </source>
</reference>
<keyword evidence="2" id="KW-1185">Reference proteome</keyword>
<gene>
    <name evidence="1" type="ORF">ACFSSE_01825</name>
</gene>
<organism evidence="1 2">
    <name type="scientific">Pedobacter alpinus</name>
    <dbReference type="NCBI Taxonomy" id="1590643"/>
    <lineage>
        <taxon>Bacteria</taxon>
        <taxon>Pseudomonadati</taxon>
        <taxon>Bacteroidota</taxon>
        <taxon>Sphingobacteriia</taxon>
        <taxon>Sphingobacteriales</taxon>
        <taxon>Sphingobacteriaceae</taxon>
        <taxon>Pedobacter</taxon>
    </lineage>
</organism>
<protein>
    <submittedName>
        <fullName evidence="1">NACHT domain-containing protein</fullName>
    </submittedName>
</protein>
<evidence type="ECO:0000313" key="1">
    <source>
        <dbReference type="EMBL" id="MFD2730429.1"/>
    </source>
</evidence>
<sequence length="1389" mass="162526">MNNLIHSLSASFSPEYFSPPVETRQQELPFSEISWEYFEKLCFRLANSEGNVKDVRSYGTKGDKQEGIDIYAYDGNGKYIVYQCKNEKGFIPAKIKKAGEEFFAGKWANNAQKFVLCTREALNKRNREDEIIRQRQIFKDRNLTFEIWDSLRLNDKLREKPQLVDEFFGRDWVRVFCGKGIADSLSNVTYPKRNHYDFPEDYIPREVSSTEEGSVLSSFNAGSSLKEALLENKRIALLAWGQHGKSTELQFFAASLSKEDDMFPYLIRLGDYTDEDIISYIPDINKIPQDKLVILIDGLDEVSSLHFEVTSKKIGKFAGDFPNCSIVVSCRTNFYTSFEEDKSLNTVTGFSSFRLDELKYDSIQNFLNQHLNENKEIFLNEIVKKGLSDTLKTPYYLIGFAKEFQETGKVTNSKAAFFKREVGRLIKKDIHRVYRTDQEQKESELRTLLCKVAFTMKASGQTVIANQDLLEIISRDDFKLLREAGSLLQATDKTEKSWKFNQQSIHEYLAAEVLSHHNYISLKKHVGIQPKLLKISPVWLNTISFLSGILDTDSTLKTNITIWLTKHNQDQVIKLEPELLTNELRDQTFKNIFNFFKKKKRRINRTIYKPEQLARFGESESTLEFLWRETKSISKKEIIANILDIINSFQIQLYPIYEQRFKEFYGRIIFKDDVDLQYLALRGYTSVFKLTPTEFEVIFQKFKYHDDTWIRYSLFYAIWNKGHANEYIDYILSQANFLINEEKKNFNKSNSSNLRLSNENTEIKHCIEHIDSEKGLLKLFETLKTKLVSLASSNFFNAALIKSIERASLFVSSQEMIRSLQEVFLLNQTYIINQEKFRIVFIDFFKQAQCVDQLCKLIYDPTNIKSAEMISRLGALATPKFIDLLKNDFYNGLIDQNSITRLEHFMRNAKNENISYLRSQFNIKVTPVKNYTDYKKQEEKARKRDLNALFNKNIFIEEVKLIFKAFNTDKLNKNAIYSDTDPDYWSSDFCNVARDFLDIRSDSNEVILEEVIQSLINSSDKDYFQIYEYVKQYNEAVLNDVQLEEIVGWCDDKVKIVDFKKAIIKESELEWSYNTDALLLSFFIRRFNLQTYSKILYLDMLSFTEYGESIIKIFEFVETVCSKAEITYQVLQNLHNGIDNFSCFSNHLNYVTAHKIVQSLPYLKKYFEVFKDNYDLLKSYLSLSGKIDDLEVVLLSSTGYFRDYLIEQFITHQSSIILNYLNNRFKTELDIKEKLCLAKSLIKLQDKKGIKYYIEYIQKSKQVPDDSSQTNPLYQLKKISMVHSILELLILSYDPEIKFDYFNNLTSICINALRNIALAEGNFPKAHRSIKLFLLLKRIENCFSNNKFPQLFFSDLEFYWEGIEQQHLVNLSVPLSLSEAIISYKKFAL</sequence>
<proteinExistence type="predicted"/>
<dbReference type="SUPFAM" id="SSF52980">
    <property type="entry name" value="Restriction endonuclease-like"/>
    <property type="match status" value="1"/>
</dbReference>